<accession>A0A0F9LVR5</accession>
<organism evidence="1">
    <name type="scientific">marine sediment metagenome</name>
    <dbReference type="NCBI Taxonomy" id="412755"/>
    <lineage>
        <taxon>unclassified sequences</taxon>
        <taxon>metagenomes</taxon>
        <taxon>ecological metagenomes</taxon>
    </lineage>
</organism>
<proteinExistence type="predicted"/>
<gene>
    <name evidence="1" type="ORF">LCGC14_1534570</name>
</gene>
<reference evidence="1" key="1">
    <citation type="journal article" date="2015" name="Nature">
        <title>Complex archaea that bridge the gap between prokaryotes and eukaryotes.</title>
        <authorList>
            <person name="Spang A."/>
            <person name="Saw J.H."/>
            <person name="Jorgensen S.L."/>
            <person name="Zaremba-Niedzwiedzka K."/>
            <person name="Martijn J."/>
            <person name="Lind A.E."/>
            <person name="van Eijk R."/>
            <person name="Schleper C."/>
            <person name="Guy L."/>
            <person name="Ettema T.J."/>
        </authorList>
    </citation>
    <scope>NUCLEOTIDE SEQUENCE</scope>
</reference>
<comment type="caution">
    <text evidence="1">The sequence shown here is derived from an EMBL/GenBank/DDBJ whole genome shotgun (WGS) entry which is preliminary data.</text>
</comment>
<feature type="non-terminal residue" evidence="1">
    <location>
        <position position="1"/>
    </location>
</feature>
<evidence type="ECO:0000313" key="1">
    <source>
        <dbReference type="EMBL" id="KKM61157.1"/>
    </source>
</evidence>
<name>A0A0F9LVR5_9ZZZZ</name>
<dbReference type="EMBL" id="LAZR01011541">
    <property type="protein sequence ID" value="KKM61157.1"/>
    <property type="molecule type" value="Genomic_DNA"/>
</dbReference>
<dbReference type="AlphaFoldDB" id="A0A0F9LVR5"/>
<sequence length="507" mass="53290">IHEVGSGNVLFGIEDPTVPVDIATHAAVAAAHHAKYLDAAAISAVEGEATLGLTGLVVFSQVASGILPTVADHLATKEYVDSAIHFIEDYFFNNTASSYTGIYYKMLDTPTGEAESTFQSGLLGEGDDQALFNFATDAGAPGVTVLEAGVYTGHIHARVTLSNKRPTKIHFKVYYRDNGSETLVTTSEESAFLTNSNTEYNLHAVLAADVTIATTDRLIIKWFANVDSTPASDVIVELFAEGTNASRFEVPVTTDVLNHVFLRQDGTKPLLANWPVGSKKLTGLAAGSGAGDSVRYEQAIKSGDAAGGDLGSTYPNPTVDDGADSTAIHDNIAGEIVAITEKTTPVANDEVVVEDSADSNNKKSVKISNLKTPLKSVLYSVHQYVFTPDAAPAAEAVTGTPQGNIYVSGPGTELVKRIIISCKTAAGTAFTFTLDYDSGGEDMDSFAVDTEIDEVAVGTAKGIIVTSGFTTATIAARSLIALDITLITGTGPKDVTITLEVWRPLQT</sequence>
<protein>
    <submittedName>
        <fullName evidence="1">Uncharacterized protein</fullName>
    </submittedName>
</protein>